<accession>A0A3D8Q9S7</accession>
<reference evidence="10 11" key="1">
    <citation type="journal article" date="2018" name="IMA Fungus">
        <title>IMA Genome-F 9: Draft genome sequence of Annulohypoxylon stygium, Aspergillus mulundensis, Berkeleyomyces basicola (syn. Thielaviopsis basicola), Ceratocystis smalleyi, two Cercospora beticola strains, Coleophoma cylindrospora, Fusarium fracticaudum, Phialophora cf. hyalina, and Morchella septimelata.</title>
        <authorList>
            <person name="Wingfield B.D."/>
            <person name="Bills G.F."/>
            <person name="Dong Y."/>
            <person name="Huang W."/>
            <person name="Nel W.J."/>
            <person name="Swalarsk-Parry B.S."/>
            <person name="Vaghefi N."/>
            <person name="Wilken P.M."/>
            <person name="An Z."/>
            <person name="de Beer Z.W."/>
            <person name="De Vos L."/>
            <person name="Chen L."/>
            <person name="Duong T.A."/>
            <person name="Gao Y."/>
            <person name="Hammerbacher A."/>
            <person name="Kikkert J.R."/>
            <person name="Li Y."/>
            <person name="Li H."/>
            <person name="Li K."/>
            <person name="Li Q."/>
            <person name="Liu X."/>
            <person name="Ma X."/>
            <person name="Naidoo K."/>
            <person name="Pethybridge S.J."/>
            <person name="Sun J."/>
            <person name="Steenkamp E.T."/>
            <person name="van der Nest M.A."/>
            <person name="van Wyk S."/>
            <person name="Wingfield M.J."/>
            <person name="Xiong C."/>
            <person name="Yue Q."/>
            <person name="Zhang X."/>
        </authorList>
    </citation>
    <scope>NUCLEOTIDE SEQUENCE [LARGE SCALE GENOMIC DNA]</scope>
    <source>
        <strain evidence="10 11">BP6252</strain>
    </source>
</reference>
<evidence type="ECO:0000313" key="11">
    <source>
        <dbReference type="Proteomes" id="UP000256645"/>
    </source>
</evidence>
<comment type="caution">
    <text evidence="10">The sequence shown here is derived from an EMBL/GenBank/DDBJ whole genome shotgun (WGS) entry which is preliminary data.</text>
</comment>
<feature type="compositionally biased region" description="Polar residues" evidence="7">
    <location>
        <begin position="231"/>
        <end position="243"/>
    </location>
</feature>
<dbReference type="GO" id="GO:0005886">
    <property type="term" value="C:plasma membrane"/>
    <property type="evidence" value="ECO:0007669"/>
    <property type="project" value="UniProtKB-SubCell"/>
</dbReference>
<evidence type="ECO:0000256" key="4">
    <source>
        <dbReference type="ARBA" id="ARBA00022692"/>
    </source>
</evidence>
<dbReference type="EMBL" id="PDLM01000017">
    <property type="protein sequence ID" value="RDW58593.1"/>
    <property type="molecule type" value="Genomic_DNA"/>
</dbReference>
<evidence type="ECO:0000256" key="1">
    <source>
        <dbReference type="ARBA" id="ARBA00004651"/>
    </source>
</evidence>
<feature type="region of interest" description="Disordered" evidence="7">
    <location>
        <begin position="202"/>
        <end position="243"/>
    </location>
</feature>
<keyword evidence="4 8" id="KW-0812">Transmembrane</keyword>
<evidence type="ECO:0000313" key="10">
    <source>
        <dbReference type="EMBL" id="RDW58593.1"/>
    </source>
</evidence>
<evidence type="ECO:0000256" key="6">
    <source>
        <dbReference type="ARBA" id="ARBA00023136"/>
    </source>
</evidence>
<dbReference type="PANTHER" id="PTHR34582">
    <property type="entry name" value="UPF0702 TRANSMEMBRANE PROTEIN YCAP"/>
    <property type="match status" value="1"/>
</dbReference>
<organism evidence="10 11">
    <name type="scientific">Coleophoma cylindrospora</name>
    <dbReference type="NCBI Taxonomy" id="1849047"/>
    <lineage>
        <taxon>Eukaryota</taxon>
        <taxon>Fungi</taxon>
        <taxon>Dikarya</taxon>
        <taxon>Ascomycota</taxon>
        <taxon>Pezizomycotina</taxon>
        <taxon>Leotiomycetes</taxon>
        <taxon>Helotiales</taxon>
        <taxon>Dermateaceae</taxon>
        <taxon>Coleophoma</taxon>
    </lineage>
</organism>
<evidence type="ECO:0000259" key="9">
    <source>
        <dbReference type="Pfam" id="PF04239"/>
    </source>
</evidence>
<evidence type="ECO:0000256" key="7">
    <source>
        <dbReference type="SAM" id="MobiDB-lite"/>
    </source>
</evidence>
<dbReference type="AlphaFoldDB" id="A0A3D8Q9S7"/>
<feature type="transmembrane region" description="Helical" evidence="8">
    <location>
        <begin position="33"/>
        <end position="51"/>
    </location>
</feature>
<keyword evidence="3" id="KW-1003">Cell membrane</keyword>
<dbReference type="PANTHER" id="PTHR34582:SF6">
    <property type="entry name" value="UPF0702 TRANSMEMBRANE PROTEIN YCAP"/>
    <property type="match status" value="1"/>
</dbReference>
<dbReference type="Gene3D" id="3.30.240.20">
    <property type="entry name" value="bsu07140 like domains"/>
    <property type="match status" value="1"/>
</dbReference>
<evidence type="ECO:0000256" key="8">
    <source>
        <dbReference type="SAM" id="Phobius"/>
    </source>
</evidence>
<evidence type="ECO:0000256" key="3">
    <source>
        <dbReference type="ARBA" id="ARBA00022475"/>
    </source>
</evidence>
<dbReference type="OrthoDB" id="3826282at2759"/>
<comment type="subcellular location">
    <subcellularLocation>
        <location evidence="1">Cell membrane</location>
        <topology evidence="1">Multi-pass membrane protein</topology>
    </subcellularLocation>
</comment>
<gene>
    <name evidence="10" type="ORF">BP6252_13069</name>
</gene>
<keyword evidence="6 8" id="KW-0472">Membrane</keyword>
<dbReference type="Pfam" id="PF04239">
    <property type="entry name" value="DUF421"/>
    <property type="match status" value="1"/>
</dbReference>
<name>A0A3D8Q9S7_9HELO</name>
<dbReference type="Proteomes" id="UP000256645">
    <property type="component" value="Unassembled WGS sequence"/>
</dbReference>
<proteinExistence type="inferred from homology"/>
<keyword evidence="5 8" id="KW-1133">Transmembrane helix</keyword>
<sequence>MSSVTSTGSSNGTTIISGPDVIQKTDFYVKAGILHPIVVGSIAVIALFSYLRLGSNRSVAPITVFDWVINVALGSTLAGIVNGNSLVRGLLALATMLGFQYITSTLASRFNQRLAWVFQGPPLVVAFRGTMLTNIMKKHRISPSDVNAALRQHGVLNICQVECGIIEPNGKFSIFTTKQLEDAGVDADVLTTVPAYKALCEEESRTGRSRSTGFGNSDEERGEMRRGKDQASPNMDSAANEVS</sequence>
<feature type="domain" description="YetF C-terminal" evidence="9">
    <location>
        <begin position="111"/>
        <end position="179"/>
    </location>
</feature>
<dbReference type="InterPro" id="IPR023090">
    <property type="entry name" value="UPF0702_alpha/beta_dom_sf"/>
</dbReference>
<protein>
    <recommendedName>
        <fullName evidence="9">YetF C-terminal domain-containing protein</fullName>
    </recommendedName>
</protein>
<evidence type="ECO:0000256" key="2">
    <source>
        <dbReference type="ARBA" id="ARBA00006448"/>
    </source>
</evidence>
<evidence type="ECO:0000256" key="5">
    <source>
        <dbReference type="ARBA" id="ARBA00022989"/>
    </source>
</evidence>
<dbReference type="InterPro" id="IPR007353">
    <property type="entry name" value="DUF421"/>
</dbReference>
<keyword evidence="11" id="KW-1185">Reference proteome</keyword>
<comment type="similarity">
    <text evidence="2">Belongs to the UPF0702 family.</text>
</comment>
<feature type="transmembrane region" description="Helical" evidence="8">
    <location>
        <begin position="58"/>
        <end position="80"/>
    </location>
</feature>
<feature type="compositionally biased region" description="Basic and acidic residues" evidence="7">
    <location>
        <begin position="218"/>
        <end position="229"/>
    </location>
</feature>
<feature type="transmembrane region" description="Helical" evidence="8">
    <location>
        <begin position="86"/>
        <end position="103"/>
    </location>
</feature>